<keyword evidence="5" id="KW-1185">Reference proteome</keyword>
<dbReference type="SUPFAM" id="SSF51197">
    <property type="entry name" value="Clavaminate synthase-like"/>
    <property type="match status" value="1"/>
</dbReference>
<feature type="domain" description="Fe2OG dioxygenase" evidence="3">
    <location>
        <begin position="322"/>
        <end position="421"/>
    </location>
</feature>
<evidence type="ECO:0000256" key="2">
    <source>
        <dbReference type="SAM" id="MobiDB-lite"/>
    </source>
</evidence>
<dbReference type="KEGG" id="mng:MNEG_8478"/>
<dbReference type="PROSITE" id="PS51471">
    <property type="entry name" value="FE2OG_OXY"/>
    <property type="match status" value="1"/>
</dbReference>
<comment type="similarity">
    <text evidence="1">Belongs to the alkB family.</text>
</comment>
<evidence type="ECO:0000313" key="4">
    <source>
        <dbReference type="EMBL" id="KIY99487.1"/>
    </source>
</evidence>
<dbReference type="EC" id="1.14.11.-" evidence="4"/>
<dbReference type="GO" id="GO:0051213">
    <property type="term" value="F:dioxygenase activity"/>
    <property type="evidence" value="ECO:0007669"/>
    <property type="project" value="InterPro"/>
</dbReference>
<dbReference type="GO" id="GO:0006307">
    <property type="term" value="P:DNA alkylation repair"/>
    <property type="evidence" value="ECO:0007669"/>
    <property type="project" value="InterPro"/>
</dbReference>
<feature type="compositionally biased region" description="Low complexity" evidence="2">
    <location>
        <begin position="200"/>
        <end position="220"/>
    </location>
</feature>
<protein>
    <submittedName>
        <fullName evidence="4">DNA repair system specific for alkylated DNA</fullName>
        <ecNumber evidence="4">1.14.11.-</ecNumber>
    </submittedName>
</protein>
<gene>
    <name evidence="4" type="ORF">MNEG_8478</name>
</gene>
<reference evidence="4 5" key="1">
    <citation type="journal article" date="2013" name="BMC Genomics">
        <title>Reconstruction of the lipid metabolism for the microalga Monoraphidium neglectum from its genome sequence reveals characteristics suitable for biofuel production.</title>
        <authorList>
            <person name="Bogen C."/>
            <person name="Al-Dilaimi A."/>
            <person name="Albersmeier A."/>
            <person name="Wichmann J."/>
            <person name="Grundmann M."/>
            <person name="Rupp O."/>
            <person name="Lauersen K.J."/>
            <person name="Blifernez-Klassen O."/>
            <person name="Kalinowski J."/>
            <person name="Goesmann A."/>
            <person name="Mussgnug J.H."/>
            <person name="Kruse O."/>
        </authorList>
    </citation>
    <scope>NUCLEOTIDE SEQUENCE [LARGE SCALE GENOMIC DNA]</scope>
    <source>
        <strain evidence="4 5">SAG 48.87</strain>
    </source>
</reference>
<feature type="region of interest" description="Disordered" evidence="2">
    <location>
        <begin position="1"/>
        <end position="79"/>
    </location>
</feature>
<organism evidence="4 5">
    <name type="scientific">Monoraphidium neglectum</name>
    <dbReference type="NCBI Taxonomy" id="145388"/>
    <lineage>
        <taxon>Eukaryota</taxon>
        <taxon>Viridiplantae</taxon>
        <taxon>Chlorophyta</taxon>
        <taxon>core chlorophytes</taxon>
        <taxon>Chlorophyceae</taxon>
        <taxon>CS clade</taxon>
        <taxon>Sphaeropleales</taxon>
        <taxon>Selenastraceae</taxon>
        <taxon>Monoraphidium</taxon>
    </lineage>
</organism>
<name>A0A0D2JJK4_9CHLO</name>
<dbReference type="GeneID" id="25741354"/>
<dbReference type="Pfam" id="PF13532">
    <property type="entry name" value="2OG-FeII_Oxy_2"/>
    <property type="match status" value="1"/>
</dbReference>
<feature type="compositionally biased region" description="Low complexity" evidence="2">
    <location>
        <begin position="21"/>
        <end position="39"/>
    </location>
</feature>
<dbReference type="Proteomes" id="UP000054498">
    <property type="component" value="Unassembled WGS sequence"/>
</dbReference>
<dbReference type="PANTHER" id="PTHR31212:SF4">
    <property type="entry name" value="ALPHA-KETOGLUTARATE-DEPENDENT DIOXYGENASE ALKB HOMOLOG 3"/>
    <property type="match status" value="1"/>
</dbReference>
<dbReference type="Gene3D" id="2.60.120.590">
    <property type="entry name" value="Alpha-ketoglutarate-dependent dioxygenase AlkB-like"/>
    <property type="match status" value="1"/>
</dbReference>
<accession>A0A0D2JJK4</accession>
<dbReference type="AlphaFoldDB" id="A0A0D2JJK4"/>
<dbReference type="PANTHER" id="PTHR31212">
    <property type="entry name" value="ALPHA-KETOGLUTARATE-DEPENDENT DIOXYGENASE ALKB HOMOLOG 3"/>
    <property type="match status" value="1"/>
</dbReference>
<sequence>MLLQPQWAKEEARQQKPQPPQQQHTPQQQLQPQQQQPQQQQPPQPQRPTARAAPARLPSGQSPAPTLTPAAAPGWDEVPPHMHSLERCCAAHQRADHSPSSSSGSPLEAELFALDPAAAAALLLHWAPQSRPFQAEQLARARPLVAALLPALRRGAVEFGRQQLADVAWGLSHFDAVRFSALHGASAAAVARYGQHVDDQQQQQQQQQQQEEEQVQQQQQHGDHWSAEFCEAMQVPFRVLPCALQDLRLPDFLEELGPALRRDVIYLDGGARAVEEARLTGWQSDIGATFKYSGKEMAPLAGGLTPHVAAVRDRLLLLTGQHYDSVLVNLYEDGKCGMRYHVDPLYDAWTPNTAVVSLGATRQFVFRDAADHACRWSYPVSNGDVVEMFGDCQERLQHCIKVERRARDAGPRISLVFKQRIRHADGSYAGM</sequence>
<feature type="region of interest" description="Disordered" evidence="2">
    <location>
        <begin position="193"/>
        <end position="222"/>
    </location>
</feature>
<dbReference type="InterPro" id="IPR037151">
    <property type="entry name" value="AlkB-like_sf"/>
</dbReference>
<evidence type="ECO:0000259" key="3">
    <source>
        <dbReference type="PROSITE" id="PS51471"/>
    </source>
</evidence>
<dbReference type="OrthoDB" id="545910at2759"/>
<evidence type="ECO:0000313" key="5">
    <source>
        <dbReference type="Proteomes" id="UP000054498"/>
    </source>
</evidence>
<proteinExistence type="inferred from homology"/>
<dbReference type="STRING" id="145388.A0A0D2JJK4"/>
<dbReference type="InterPro" id="IPR005123">
    <property type="entry name" value="Oxoglu/Fe-dep_dioxygenase_dom"/>
</dbReference>
<dbReference type="RefSeq" id="XP_013898507.1">
    <property type="nucleotide sequence ID" value="XM_014043053.1"/>
</dbReference>
<dbReference type="InterPro" id="IPR032854">
    <property type="entry name" value="ALKBH3"/>
</dbReference>
<feature type="compositionally biased region" description="Low complexity" evidence="2">
    <location>
        <begin position="63"/>
        <end position="73"/>
    </location>
</feature>
<dbReference type="EMBL" id="KK101833">
    <property type="protein sequence ID" value="KIY99487.1"/>
    <property type="molecule type" value="Genomic_DNA"/>
</dbReference>
<dbReference type="InterPro" id="IPR027450">
    <property type="entry name" value="AlkB-like"/>
</dbReference>
<evidence type="ECO:0000256" key="1">
    <source>
        <dbReference type="ARBA" id="ARBA00007879"/>
    </source>
</evidence>
<keyword evidence="4" id="KW-0560">Oxidoreductase</keyword>